<dbReference type="InterPro" id="IPR051729">
    <property type="entry name" value="Opine/Lysopine_DH"/>
</dbReference>
<reference evidence="4" key="1">
    <citation type="journal article" date="2023" name="Int. J. Syst. Evol. Microbiol.">
        <title>Claveliimonas bilis gen. nov., sp. nov., deoxycholic acid-producing bacteria isolated from human faeces, and reclassification of Sellimonas monacensis Zenner et al. 2021 as Claveliimonas monacensis comb. nov.</title>
        <authorList>
            <person name="Hisatomi A."/>
            <person name="Kastawa N.W.E.P.G."/>
            <person name="Song I."/>
            <person name="Ohkuma M."/>
            <person name="Fukiya S."/>
            <person name="Sakamoto M."/>
        </authorList>
    </citation>
    <scope>NUCLEOTIDE SEQUENCE [LARGE SCALE GENOMIC DNA]</scope>
    <source>
        <strain evidence="4">12BBH14</strain>
    </source>
</reference>
<dbReference type="InterPro" id="IPR003421">
    <property type="entry name" value="Opine_DH"/>
</dbReference>
<gene>
    <name evidence="3" type="ORF">Lac1_23390</name>
</gene>
<dbReference type="Gene3D" id="3.40.50.720">
    <property type="entry name" value="NAD(P)-binding Rossmann-like Domain"/>
    <property type="match status" value="1"/>
</dbReference>
<dbReference type="SUPFAM" id="SSF48179">
    <property type="entry name" value="6-phosphogluconate dehydrogenase C-terminal domain-like"/>
    <property type="match status" value="1"/>
</dbReference>
<dbReference type="Pfam" id="PF02558">
    <property type="entry name" value="ApbA"/>
    <property type="match status" value="1"/>
</dbReference>
<feature type="domain" description="Opine dehydrogenase" evidence="1">
    <location>
        <begin position="186"/>
        <end position="331"/>
    </location>
</feature>
<feature type="domain" description="Ketopantoate reductase N-terminal" evidence="2">
    <location>
        <begin position="3"/>
        <end position="132"/>
    </location>
</feature>
<dbReference type="InterPro" id="IPR036291">
    <property type="entry name" value="NAD(P)-bd_dom_sf"/>
</dbReference>
<dbReference type="Gene3D" id="1.10.1040.10">
    <property type="entry name" value="N-(1-d-carboxylethyl)-l-norvaline Dehydrogenase, domain 2"/>
    <property type="match status" value="1"/>
</dbReference>
<evidence type="ECO:0000259" key="2">
    <source>
        <dbReference type="Pfam" id="PF02558"/>
    </source>
</evidence>
<dbReference type="EMBL" id="AP027742">
    <property type="protein sequence ID" value="BDZ78156.1"/>
    <property type="molecule type" value="Genomic_DNA"/>
</dbReference>
<dbReference type="InterPro" id="IPR008927">
    <property type="entry name" value="6-PGluconate_DH-like_C_sf"/>
</dbReference>
<dbReference type="SUPFAM" id="SSF51735">
    <property type="entry name" value="NAD(P)-binding Rossmann-fold domains"/>
    <property type="match status" value="1"/>
</dbReference>
<evidence type="ECO:0000313" key="3">
    <source>
        <dbReference type="EMBL" id="BDZ78156.1"/>
    </source>
</evidence>
<organism evidence="3 4">
    <name type="scientific">Claveliimonas bilis</name>
    <dbReference type="NCBI Taxonomy" id="3028070"/>
    <lineage>
        <taxon>Bacteria</taxon>
        <taxon>Bacillati</taxon>
        <taxon>Bacillota</taxon>
        <taxon>Clostridia</taxon>
        <taxon>Lachnospirales</taxon>
        <taxon>Lachnospiraceae</taxon>
        <taxon>Claveliimonas</taxon>
    </lineage>
</organism>
<dbReference type="Pfam" id="PF02317">
    <property type="entry name" value="Octopine_DH"/>
    <property type="match status" value="1"/>
</dbReference>
<dbReference type="InterPro" id="IPR013332">
    <property type="entry name" value="KPR_N"/>
</dbReference>
<dbReference type="RefSeq" id="WP_316265160.1">
    <property type="nucleotide sequence ID" value="NZ_AP027742.1"/>
</dbReference>
<proteinExistence type="predicted"/>
<protein>
    <recommendedName>
        <fullName evidence="5">Opine dehydrogenase</fullName>
    </recommendedName>
</protein>
<dbReference type="Proteomes" id="UP001305815">
    <property type="component" value="Chromosome"/>
</dbReference>
<sequence>MRVAVIGAGNSGCAQSIKLIQNGHQVNLIKTSHSLHDDNFEYLLKTGEISCLDTTDGNREFTLKPSMITRDLEEGLEDAEVVMVLTQSLQHRDLAKKIGPLLKEGQIVFIIPGNMGSTQFAKHSVGKHVVYVEGESTPYDARIIAPGKVEILFKNVRNAVSFLNKKDEQYLPVVTSLFGTHKYLRTNIIETTMHNPNMIVHTVGSIMSASRIEYAKGQFWMYREAFSPSVWGLIEKLDEEKKQVIKAYGGEHVISYLDACKWRNEENLYVDSLEVFRNYAATGGPKGPEDLNTRYIYEDVPMELCMLERLSEYKGLHTPIASALITIASALKNTDYRAQGYSIEEVKDYI</sequence>
<evidence type="ECO:0008006" key="5">
    <source>
        <dbReference type="Google" id="ProtNLM"/>
    </source>
</evidence>
<evidence type="ECO:0000259" key="1">
    <source>
        <dbReference type="Pfam" id="PF02317"/>
    </source>
</evidence>
<evidence type="ECO:0000313" key="4">
    <source>
        <dbReference type="Proteomes" id="UP001305815"/>
    </source>
</evidence>
<dbReference type="PANTHER" id="PTHR38015">
    <property type="entry name" value="BLR6086 PROTEIN"/>
    <property type="match status" value="1"/>
</dbReference>
<keyword evidence="4" id="KW-1185">Reference proteome</keyword>
<dbReference type="PANTHER" id="PTHR38015:SF1">
    <property type="entry name" value="OPINE DEHYDROGENASE DOMAIN-CONTAINING PROTEIN"/>
    <property type="match status" value="1"/>
</dbReference>
<accession>A0ABN6YXN9</accession>
<dbReference type="InterPro" id="IPR013328">
    <property type="entry name" value="6PGD_dom2"/>
</dbReference>
<name>A0ABN6YXN9_9FIRM</name>